<evidence type="ECO:0000313" key="2">
    <source>
        <dbReference type="Proteomes" id="UP000254711"/>
    </source>
</evidence>
<name>A0A370K7X0_9GAMM</name>
<proteinExistence type="predicted"/>
<dbReference type="AlphaFoldDB" id="A0A370K7X0"/>
<reference evidence="1 2" key="1">
    <citation type="submission" date="2018-07" db="EMBL/GenBank/DDBJ databases">
        <title>Dyella solisilvae sp. nov., isolated from the pine and broad-leaved mixed forest soil.</title>
        <authorList>
            <person name="Gao Z."/>
            <person name="Qiu L."/>
        </authorList>
    </citation>
    <scope>NUCLEOTIDE SEQUENCE [LARGE SCALE GENOMIC DNA]</scope>
    <source>
        <strain evidence="1 2">DHG54</strain>
    </source>
</reference>
<dbReference type="Proteomes" id="UP000254711">
    <property type="component" value="Unassembled WGS sequence"/>
</dbReference>
<evidence type="ECO:0000313" key="1">
    <source>
        <dbReference type="EMBL" id="RDI98733.1"/>
    </source>
</evidence>
<evidence type="ECO:0008006" key="3">
    <source>
        <dbReference type="Google" id="ProtNLM"/>
    </source>
</evidence>
<keyword evidence="2" id="KW-1185">Reference proteome</keyword>
<protein>
    <recommendedName>
        <fullName evidence="3">NTF2 fold domain-containing protein</fullName>
    </recommendedName>
</protein>
<accession>A0A370K7X0</accession>
<comment type="caution">
    <text evidence="1">The sequence shown here is derived from an EMBL/GenBank/DDBJ whole genome shotgun (WGS) entry which is preliminary data.</text>
</comment>
<sequence>MDRQPVALQRARDLFQSVDLAPRFHDIRFVYQPPHGRWILAGFGADLMVLRVSLAGELVEVLRGRRVARM</sequence>
<organism evidence="1 2">
    <name type="scientific">Dyella solisilvae</name>
    <dbReference type="NCBI Taxonomy" id="1920168"/>
    <lineage>
        <taxon>Bacteria</taxon>
        <taxon>Pseudomonadati</taxon>
        <taxon>Pseudomonadota</taxon>
        <taxon>Gammaproteobacteria</taxon>
        <taxon>Lysobacterales</taxon>
        <taxon>Rhodanobacteraceae</taxon>
        <taxon>Dyella</taxon>
    </lineage>
</organism>
<gene>
    <name evidence="1" type="ORF">DVT68_09455</name>
</gene>
<dbReference type="EMBL" id="QQSY01000002">
    <property type="protein sequence ID" value="RDI98733.1"/>
    <property type="molecule type" value="Genomic_DNA"/>
</dbReference>